<feature type="transmembrane region" description="Helical" evidence="1">
    <location>
        <begin position="74"/>
        <end position="95"/>
    </location>
</feature>
<keyword evidence="1" id="KW-0812">Transmembrane</keyword>
<name>A0A1I4QIH0_9BACI</name>
<dbReference type="InterPro" id="IPR021560">
    <property type="entry name" value="DUF3021"/>
</dbReference>
<proteinExistence type="predicted"/>
<feature type="transmembrane region" description="Helical" evidence="1">
    <location>
        <begin position="44"/>
        <end position="62"/>
    </location>
</feature>
<dbReference type="Pfam" id="PF11457">
    <property type="entry name" value="DUF3021"/>
    <property type="match status" value="1"/>
</dbReference>
<keyword evidence="1" id="KW-1133">Transmembrane helix</keyword>
<evidence type="ECO:0000313" key="2">
    <source>
        <dbReference type="EMBL" id="SFM39861.1"/>
    </source>
</evidence>
<dbReference type="EMBL" id="FOTY01000043">
    <property type="protein sequence ID" value="SFM39861.1"/>
    <property type="molecule type" value="Genomic_DNA"/>
</dbReference>
<feature type="transmembrane region" description="Helical" evidence="1">
    <location>
        <begin position="12"/>
        <end position="32"/>
    </location>
</feature>
<dbReference type="OrthoDB" id="2735472at2"/>
<sequence>MKTLVYQSFIGICFGALIAVLIHYGIIFFGGAQKLDAGRFVMDSLGSMFCGWFFSIGGLIFAKESWSLTKRTGIHFVTMTMLYFVLAFVIGWIPFTIWGLMIGMGLYLVLYAVFWACFFVYFYNEMRKLNEALTDRNS</sequence>
<reference evidence="2 3" key="1">
    <citation type="submission" date="2016-10" db="EMBL/GenBank/DDBJ databases">
        <authorList>
            <person name="de Groot N.N."/>
        </authorList>
    </citation>
    <scope>NUCLEOTIDE SEQUENCE [LARGE SCALE GENOMIC DNA]</scope>
    <source>
        <strain evidence="2 3">CGMCC 1.6134</strain>
    </source>
</reference>
<dbReference type="AlphaFoldDB" id="A0A1I4QIH0"/>
<keyword evidence="3" id="KW-1185">Reference proteome</keyword>
<keyword evidence="1" id="KW-0472">Membrane</keyword>
<evidence type="ECO:0000256" key="1">
    <source>
        <dbReference type="SAM" id="Phobius"/>
    </source>
</evidence>
<protein>
    <recommendedName>
        <fullName evidence="4">DUF3021 domain-containing protein</fullName>
    </recommendedName>
</protein>
<dbReference type="Proteomes" id="UP000199668">
    <property type="component" value="Unassembled WGS sequence"/>
</dbReference>
<dbReference type="STRING" id="266892.SAMN04488054_14312"/>
<gene>
    <name evidence="2" type="ORF">SAMN04488054_14312</name>
</gene>
<organism evidence="2 3">
    <name type="scientific">Salibacterium qingdaonense</name>
    <dbReference type="NCBI Taxonomy" id="266892"/>
    <lineage>
        <taxon>Bacteria</taxon>
        <taxon>Bacillati</taxon>
        <taxon>Bacillota</taxon>
        <taxon>Bacilli</taxon>
        <taxon>Bacillales</taxon>
        <taxon>Bacillaceae</taxon>
    </lineage>
</organism>
<evidence type="ECO:0008006" key="4">
    <source>
        <dbReference type="Google" id="ProtNLM"/>
    </source>
</evidence>
<dbReference type="RefSeq" id="WP_090928693.1">
    <property type="nucleotide sequence ID" value="NZ_FOTY01000043.1"/>
</dbReference>
<feature type="transmembrane region" description="Helical" evidence="1">
    <location>
        <begin position="101"/>
        <end position="123"/>
    </location>
</feature>
<accession>A0A1I4QIH0</accession>
<evidence type="ECO:0000313" key="3">
    <source>
        <dbReference type="Proteomes" id="UP000199668"/>
    </source>
</evidence>